<dbReference type="AlphaFoldDB" id="A0A8J3L438"/>
<dbReference type="Proteomes" id="UP000630887">
    <property type="component" value="Unassembled WGS sequence"/>
</dbReference>
<dbReference type="InterPro" id="IPR011717">
    <property type="entry name" value="TPR-4"/>
</dbReference>
<evidence type="ECO:0000313" key="2">
    <source>
        <dbReference type="Proteomes" id="UP000630887"/>
    </source>
</evidence>
<comment type="caution">
    <text evidence="1">The sequence shown here is derived from an EMBL/GenBank/DDBJ whole genome shotgun (WGS) entry which is preliminary data.</text>
</comment>
<evidence type="ECO:0008006" key="3">
    <source>
        <dbReference type="Google" id="ProtNLM"/>
    </source>
</evidence>
<gene>
    <name evidence="1" type="ORF">Cco03nite_81130</name>
</gene>
<dbReference type="InterPro" id="IPR019734">
    <property type="entry name" value="TPR_rpt"/>
</dbReference>
<dbReference type="EMBL" id="BONI01000134">
    <property type="protein sequence ID" value="GIG11413.1"/>
    <property type="molecule type" value="Genomic_DNA"/>
</dbReference>
<organism evidence="1 2">
    <name type="scientific">Catellatospora coxensis</name>
    <dbReference type="NCBI Taxonomy" id="310354"/>
    <lineage>
        <taxon>Bacteria</taxon>
        <taxon>Bacillati</taxon>
        <taxon>Actinomycetota</taxon>
        <taxon>Actinomycetes</taxon>
        <taxon>Micromonosporales</taxon>
        <taxon>Micromonosporaceae</taxon>
        <taxon>Catellatospora</taxon>
    </lineage>
</organism>
<dbReference type="RefSeq" id="WP_203699361.1">
    <property type="nucleotide sequence ID" value="NZ_BAAALC010000081.1"/>
</dbReference>
<accession>A0A8J3L438</accession>
<name>A0A8J3L438_9ACTN</name>
<dbReference type="Pfam" id="PF07721">
    <property type="entry name" value="TPR_4"/>
    <property type="match status" value="2"/>
</dbReference>
<keyword evidence="2" id="KW-1185">Reference proteome</keyword>
<dbReference type="GO" id="GO:0042802">
    <property type="term" value="F:identical protein binding"/>
    <property type="evidence" value="ECO:0007669"/>
    <property type="project" value="InterPro"/>
</dbReference>
<dbReference type="SUPFAM" id="SSF48452">
    <property type="entry name" value="TPR-like"/>
    <property type="match status" value="2"/>
</dbReference>
<evidence type="ECO:0000313" key="1">
    <source>
        <dbReference type="EMBL" id="GIG11413.1"/>
    </source>
</evidence>
<dbReference type="Gene3D" id="1.25.40.10">
    <property type="entry name" value="Tetratricopeptide repeat domain"/>
    <property type="match status" value="2"/>
</dbReference>
<sequence length="434" mass="48033">MDESTYVPYGMVRLLVERDCLDTLRAEADRGDWRCGAALIDELVRRGEAEAALAVCRTFVRPDRWNGAADKTAAVLEASYGLEEAVAFVRPYAAAGERSAVHRLAALLGRLGQVDEVFALLRPRLDDWWMASNLVEATEGQGRDEDVIAELETLVAAVERHPDRWQAKPWNAAESLATVLDRQGRSDEAIALLRRVRRTSVNQIEHLADLLHKAGRESELRDLVAGEGREHAAYRLANLLEEQNRLAEAVDTLRAFTDAGNINAASALAELLRRHGRGEEAVEVLHTAVRAEGAAHGCTRHHLWTLLVEAERPEDALGHLDELEREFGPEELFRDRLWLLAECGRSEEALARVRAHPQAGEDGFLQLAAQTLDDLGRTDEAIALLRPRATSHFVGNDLAEMLLRRGEVDEAMAVVHALEPLKLWPDSGAGVSPD</sequence>
<dbReference type="InterPro" id="IPR011990">
    <property type="entry name" value="TPR-like_helical_dom_sf"/>
</dbReference>
<proteinExistence type="predicted"/>
<reference evidence="1 2" key="1">
    <citation type="submission" date="2021-01" db="EMBL/GenBank/DDBJ databases">
        <title>Whole genome shotgun sequence of Catellatospora coxensis NBRC 107359.</title>
        <authorList>
            <person name="Komaki H."/>
            <person name="Tamura T."/>
        </authorList>
    </citation>
    <scope>NUCLEOTIDE SEQUENCE [LARGE SCALE GENOMIC DNA]</scope>
    <source>
        <strain evidence="1 2">NBRC 107359</strain>
    </source>
</reference>
<protein>
    <recommendedName>
        <fullName evidence="3">Tetratricopeptide repeat protein</fullName>
    </recommendedName>
</protein>
<dbReference type="Pfam" id="PF13174">
    <property type="entry name" value="TPR_6"/>
    <property type="match status" value="1"/>
</dbReference>